<reference evidence="1 2" key="1">
    <citation type="journal article" date="2010" name="Stand. Genomic Sci.">
        <title>Complete genome sequence of Arcanobacterium haemolyticum type strain (11018).</title>
        <authorList>
            <person name="Yasawong M."/>
            <person name="Teshima H."/>
            <person name="Lapidus A."/>
            <person name="Nolan M."/>
            <person name="Lucas S."/>
            <person name="Glavina Del Rio T."/>
            <person name="Tice H."/>
            <person name="Cheng J."/>
            <person name="Bruce D."/>
            <person name="Detter C."/>
            <person name="Tapia R."/>
            <person name="Han C."/>
            <person name="Goodwin L."/>
            <person name="Pitluck S."/>
            <person name="Liolios K."/>
            <person name="Ivanova N."/>
            <person name="Mavromatis K."/>
            <person name="Mikhailova N."/>
            <person name="Pati A."/>
            <person name="Chen A."/>
            <person name="Palaniappan K."/>
            <person name="Land M."/>
            <person name="Hauser L."/>
            <person name="Chang Y."/>
            <person name="Jeffries C."/>
            <person name="Rohde M."/>
            <person name="Sikorski J."/>
            <person name="Pukall R."/>
            <person name="Goker M."/>
            <person name="Woyke T."/>
            <person name="Bristow J."/>
            <person name="Eisen J."/>
            <person name="Markowitz V."/>
            <person name="Hugenholtz P."/>
            <person name="Kyrpides N."/>
            <person name="Klenk H."/>
        </authorList>
    </citation>
    <scope>NUCLEOTIDE SEQUENCE [LARGE SCALE GENOMIC DNA]</scope>
    <source>
        <strain evidence="2">ATCC 9345 / DSM 20595 / CCUG 17215 / LMG 16163 / NBRC 15585 / NCTC 8452 / 11018</strain>
    </source>
</reference>
<organism evidence="1 2">
    <name type="scientific">Arcanobacterium haemolyticum (strain ATCC 9345 / DSM 20595 / CCM 5947 / CCUG 17215 / LMG 16163 / NBRC 15585 / NCTC 8452 / 11018)</name>
    <dbReference type="NCBI Taxonomy" id="644284"/>
    <lineage>
        <taxon>Bacteria</taxon>
        <taxon>Bacillati</taxon>
        <taxon>Actinomycetota</taxon>
        <taxon>Actinomycetes</taxon>
        <taxon>Actinomycetales</taxon>
        <taxon>Actinomycetaceae</taxon>
        <taxon>Arcanobacterium</taxon>
    </lineage>
</organism>
<dbReference type="HOGENOM" id="CLU_2165724_0_0_11"/>
<dbReference type="Gene3D" id="3.30.360.10">
    <property type="entry name" value="Dihydrodipicolinate Reductase, domain 2"/>
    <property type="match status" value="1"/>
</dbReference>
<dbReference type="eggNOG" id="COG0673">
    <property type="taxonomic scope" value="Bacteria"/>
</dbReference>
<sequence length="110" mass="12582">MWHSLPHDQRCNYVGYQWFCRRNFSRSYRADQPAYIASHFLEFRSAWGTKLDLDSAQLEEAKEFLSAAERASGKIGICFQNRYNVPSQTLAALLDTGELGTPPEHRGGKL</sequence>
<proteinExistence type="predicted"/>
<dbReference type="EMBL" id="CP002045">
    <property type="protein sequence ID" value="ADH92194.1"/>
    <property type="molecule type" value="Genomic_DNA"/>
</dbReference>
<dbReference type="Gene3D" id="3.40.50.720">
    <property type="entry name" value="NAD(P)-binding Rossmann-like Domain"/>
    <property type="match status" value="1"/>
</dbReference>
<dbReference type="Proteomes" id="UP000000376">
    <property type="component" value="Chromosome"/>
</dbReference>
<dbReference type="AlphaFoldDB" id="D7BMP5"/>
<evidence type="ECO:0000313" key="1">
    <source>
        <dbReference type="EMBL" id="ADH92194.1"/>
    </source>
</evidence>
<keyword evidence="2" id="KW-1185">Reference proteome</keyword>
<dbReference type="KEGG" id="ahe:Arch_0441"/>
<protein>
    <submittedName>
        <fullName evidence="1">Uncharacterized protein</fullName>
    </submittedName>
</protein>
<accession>D7BMP5</accession>
<gene>
    <name evidence="1" type="ordered locus">Arch_0441</name>
</gene>
<evidence type="ECO:0000313" key="2">
    <source>
        <dbReference type="Proteomes" id="UP000000376"/>
    </source>
</evidence>
<name>D7BMP5_ARCHD</name>
<dbReference type="STRING" id="644284.Arch_0441"/>